<feature type="transmembrane region" description="Helical" evidence="1">
    <location>
        <begin position="319"/>
        <end position="339"/>
    </location>
</feature>
<feature type="transmembrane region" description="Helical" evidence="1">
    <location>
        <begin position="413"/>
        <end position="436"/>
    </location>
</feature>
<evidence type="ECO:0000259" key="2">
    <source>
        <dbReference type="Pfam" id="PF07670"/>
    </source>
</evidence>
<comment type="caution">
    <text evidence="3">The sequence shown here is derived from an EMBL/GenBank/DDBJ whole genome shotgun (WGS) entry which is preliminary data.</text>
</comment>
<dbReference type="Pfam" id="PF07670">
    <property type="entry name" value="Gate"/>
    <property type="match status" value="1"/>
</dbReference>
<keyword evidence="4" id="KW-1185">Reference proteome</keyword>
<feature type="transmembrane region" description="Helical" evidence="1">
    <location>
        <begin position="287"/>
        <end position="307"/>
    </location>
</feature>
<reference evidence="4" key="1">
    <citation type="journal article" date="2019" name="Int. J. Syst. Evol. Microbiol.">
        <title>The Global Catalogue of Microorganisms (GCM) 10K type strain sequencing project: providing services to taxonomists for standard genome sequencing and annotation.</title>
        <authorList>
            <consortium name="The Broad Institute Genomics Platform"/>
            <consortium name="The Broad Institute Genome Sequencing Center for Infectious Disease"/>
            <person name="Wu L."/>
            <person name="Ma J."/>
        </authorList>
    </citation>
    <scope>NUCLEOTIDE SEQUENCE [LARGE SCALE GENOMIC DNA]</scope>
    <source>
        <strain evidence="4">CCUG 57113</strain>
    </source>
</reference>
<dbReference type="Proteomes" id="UP001596105">
    <property type="component" value="Unassembled WGS sequence"/>
</dbReference>
<sequence length="446" mass="46632">MATTRLSPRFGPRLRRRRSLMAGAVAIGGFSLFIGALALAFPQTALDASLRGVAVWWDVLFPALFPFFVLSELMLGFGIVHMAGTLLDPLMRPLFRLPGVGGFIVAMGFASGYPVGAKLTSRLMDQKLVTRFEGERLVAMTTTSDPIFLMGAVCIGFFGSLEPAPAIAAAHYGGALLLGVAGRFLRAKPSIAPTDETVSEAEPLDATEPIAVKGGRLRAAIAAMHRARLADGRPFGILLQQSLLSSLGLMMIVGGLVVFFSAVLDLLVNSGFLLLFRDATGQMLKLIGLYPNLAPAFVNGLFEVTLGAKAAASDAAIPLVHRAAVAAFVLSWAGLSVHAQVAGLMSGTGWRYAPFARTRLVHGLLSMLLVYAVWPIFPAGSSSNAASSVIANVGTVSVPGTVVAVWQSPLSSFGLIGLTFAGVLAIVVVAGTIASVSSSIRRRRGA</sequence>
<dbReference type="EMBL" id="JBHSMH010000044">
    <property type="protein sequence ID" value="MFC5469961.1"/>
    <property type="molecule type" value="Genomic_DNA"/>
</dbReference>
<dbReference type="RefSeq" id="WP_209749450.1">
    <property type="nucleotide sequence ID" value="NZ_JBHSMH010000044.1"/>
</dbReference>
<name>A0ABW0LX71_9BACL</name>
<feature type="transmembrane region" description="Helical" evidence="1">
    <location>
        <begin position="243"/>
        <end position="267"/>
    </location>
</feature>
<evidence type="ECO:0000313" key="3">
    <source>
        <dbReference type="EMBL" id="MFC5469961.1"/>
    </source>
</evidence>
<feature type="transmembrane region" description="Helical" evidence="1">
    <location>
        <begin position="137"/>
        <end position="158"/>
    </location>
</feature>
<dbReference type="InterPro" id="IPR011642">
    <property type="entry name" value="Gate_dom"/>
</dbReference>
<keyword evidence="1" id="KW-1133">Transmembrane helix</keyword>
<accession>A0ABW0LX71</accession>
<feature type="transmembrane region" description="Helical" evidence="1">
    <location>
        <begin position="164"/>
        <end position="185"/>
    </location>
</feature>
<gene>
    <name evidence="3" type="ORF">ACFPPD_14600</name>
</gene>
<evidence type="ECO:0000256" key="1">
    <source>
        <dbReference type="SAM" id="Phobius"/>
    </source>
</evidence>
<feature type="transmembrane region" description="Helical" evidence="1">
    <location>
        <begin position="359"/>
        <end position="377"/>
    </location>
</feature>
<evidence type="ECO:0000313" key="4">
    <source>
        <dbReference type="Proteomes" id="UP001596105"/>
    </source>
</evidence>
<proteinExistence type="predicted"/>
<keyword evidence="1" id="KW-0472">Membrane</keyword>
<feature type="transmembrane region" description="Helical" evidence="1">
    <location>
        <begin position="53"/>
        <end position="83"/>
    </location>
</feature>
<protein>
    <submittedName>
        <fullName evidence="3">Nucleoside recognition domain-containing protein</fullName>
    </submittedName>
</protein>
<keyword evidence="1" id="KW-0812">Transmembrane</keyword>
<feature type="transmembrane region" description="Helical" evidence="1">
    <location>
        <begin position="95"/>
        <end position="116"/>
    </location>
</feature>
<feature type="transmembrane region" description="Helical" evidence="1">
    <location>
        <begin position="20"/>
        <end position="41"/>
    </location>
</feature>
<feature type="domain" description="Nucleoside transporter/FeoB GTPase Gate" evidence="2">
    <location>
        <begin position="60"/>
        <end position="159"/>
    </location>
</feature>
<organism evidence="3 4">
    <name type="scientific">Cohnella suwonensis</name>
    <dbReference type="NCBI Taxonomy" id="696072"/>
    <lineage>
        <taxon>Bacteria</taxon>
        <taxon>Bacillati</taxon>
        <taxon>Bacillota</taxon>
        <taxon>Bacilli</taxon>
        <taxon>Bacillales</taxon>
        <taxon>Paenibacillaceae</taxon>
        <taxon>Cohnella</taxon>
    </lineage>
</organism>